<dbReference type="InterPro" id="IPR009729">
    <property type="entry name" value="Gal-3-0_sulfotransfrase"/>
</dbReference>
<accession>A0A8J1V0J7</accession>
<gene>
    <name evidence="10" type="ORF">OFUS_LOCUS13315</name>
</gene>
<keyword evidence="3" id="KW-0808">Transferase</keyword>
<evidence type="ECO:0000256" key="3">
    <source>
        <dbReference type="ARBA" id="ARBA00022679"/>
    </source>
</evidence>
<dbReference type="Proteomes" id="UP000749559">
    <property type="component" value="Unassembled WGS sequence"/>
</dbReference>
<dbReference type="SUPFAM" id="SSF52540">
    <property type="entry name" value="P-loop containing nucleoside triphosphate hydrolases"/>
    <property type="match status" value="1"/>
</dbReference>
<dbReference type="OrthoDB" id="514299at2759"/>
<dbReference type="AlphaFoldDB" id="A0A8J1V0J7"/>
<comment type="subcellular location">
    <subcellularLocation>
        <location evidence="1">Golgi apparatus membrane</location>
        <topology evidence="1">Single-pass type II membrane protein</topology>
    </subcellularLocation>
</comment>
<dbReference type="PANTHER" id="PTHR14647:SF87">
    <property type="entry name" value="PUTATIVE-RELATED"/>
    <property type="match status" value="1"/>
</dbReference>
<keyword evidence="7" id="KW-0333">Golgi apparatus</keyword>
<reference evidence="10" key="1">
    <citation type="submission" date="2022-03" db="EMBL/GenBank/DDBJ databases">
        <authorList>
            <person name="Martin C."/>
        </authorList>
    </citation>
    <scope>NUCLEOTIDE SEQUENCE</scope>
</reference>
<dbReference type="Gene3D" id="3.40.50.300">
    <property type="entry name" value="P-loop containing nucleotide triphosphate hydrolases"/>
    <property type="match status" value="1"/>
</dbReference>
<protein>
    <submittedName>
        <fullName evidence="10">Uncharacterized protein</fullName>
    </submittedName>
</protein>
<keyword evidence="4" id="KW-0812">Transmembrane</keyword>
<proteinExistence type="inferred from homology"/>
<evidence type="ECO:0000256" key="1">
    <source>
        <dbReference type="ARBA" id="ARBA00004323"/>
    </source>
</evidence>
<evidence type="ECO:0000256" key="4">
    <source>
        <dbReference type="ARBA" id="ARBA00022692"/>
    </source>
</evidence>
<keyword evidence="5" id="KW-0735">Signal-anchor</keyword>
<dbReference type="GO" id="GO:0001733">
    <property type="term" value="F:galactosylceramide sulfotransferase activity"/>
    <property type="evidence" value="ECO:0007669"/>
    <property type="project" value="InterPro"/>
</dbReference>
<keyword evidence="8" id="KW-0472">Membrane</keyword>
<keyword evidence="9" id="KW-0325">Glycoprotein</keyword>
<dbReference type="GO" id="GO:0009247">
    <property type="term" value="P:glycolipid biosynthetic process"/>
    <property type="evidence" value="ECO:0007669"/>
    <property type="project" value="InterPro"/>
</dbReference>
<evidence type="ECO:0000256" key="6">
    <source>
        <dbReference type="ARBA" id="ARBA00022989"/>
    </source>
</evidence>
<evidence type="ECO:0000256" key="9">
    <source>
        <dbReference type="ARBA" id="ARBA00023180"/>
    </source>
</evidence>
<evidence type="ECO:0000256" key="5">
    <source>
        <dbReference type="ARBA" id="ARBA00022968"/>
    </source>
</evidence>
<comment type="similarity">
    <text evidence="2">Belongs to the galactose-3-O-sulfotransferase family.</text>
</comment>
<keyword evidence="6" id="KW-1133">Transmembrane helix</keyword>
<comment type="caution">
    <text evidence="10">The sequence shown here is derived from an EMBL/GenBank/DDBJ whole genome shotgun (WGS) entry which is preliminary data.</text>
</comment>
<evidence type="ECO:0000313" key="11">
    <source>
        <dbReference type="Proteomes" id="UP000749559"/>
    </source>
</evidence>
<dbReference type="PANTHER" id="PTHR14647">
    <property type="entry name" value="GALACTOSE-3-O-SULFOTRANSFERASE"/>
    <property type="match status" value="1"/>
</dbReference>
<evidence type="ECO:0000256" key="8">
    <source>
        <dbReference type="ARBA" id="ARBA00023136"/>
    </source>
</evidence>
<organism evidence="10 11">
    <name type="scientific">Owenia fusiformis</name>
    <name type="common">Polychaete worm</name>
    <dbReference type="NCBI Taxonomy" id="6347"/>
    <lineage>
        <taxon>Eukaryota</taxon>
        <taxon>Metazoa</taxon>
        <taxon>Spiralia</taxon>
        <taxon>Lophotrochozoa</taxon>
        <taxon>Annelida</taxon>
        <taxon>Polychaeta</taxon>
        <taxon>Sedentaria</taxon>
        <taxon>Canalipalpata</taxon>
        <taxon>Sabellida</taxon>
        <taxon>Oweniida</taxon>
        <taxon>Oweniidae</taxon>
        <taxon>Owenia</taxon>
    </lineage>
</organism>
<dbReference type="InterPro" id="IPR027417">
    <property type="entry name" value="P-loop_NTPase"/>
</dbReference>
<sequence>MLGSNMAQTKYNATGKWTQNTEDVINKKVGAICQPVRNLVFVKVAKCGGSTLTNIFQRYGEAHNLTFLLPKPNTSSIKQEDILEHIGKPVNMIVQHAQYNEELMKKLMPNDTVYIGLIREPLRHLKSLYNYKKLGNIPSMPTLAEFEENPWKYTHTNRMKSLMNNQSRWYGLKNFIKGKLNKDVNLTAKFVEKIAKQFDLILVTDHMKESLVLLKDVLCWTLDDMLFVSHKVANENIVNFNTGGLQESNEHTPNMDIAVKNMRRYSRVDYGMFDFFNYTLWERIKTKGDAFRNDLRQFEDKLRFLHSTCYYAKESLALSEEYIEKVVHEDTSSADYKCHRMLLPPTQYGHYIIRPKQDN</sequence>
<evidence type="ECO:0000256" key="2">
    <source>
        <dbReference type="ARBA" id="ARBA00008124"/>
    </source>
</evidence>
<evidence type="ECO:0000313" key="10">
    <source>
        <dbReference type="EMBL" id="CAH1787669.1"/>
    </source>
</evidence>
<keyword evidence="11" id="KW-1185">Reference proteome</keyword>
<name>A0A8J1V0J7_OWEFU</name>
<dbReference type="EMBL" id="CAIIXF020000006">
    <property type="protein sequence ID" value="CAH1787669.1"/>
    <property type="molecule type" value="Genomic_DNA"/>
</dbReference>
<dbReference type="Pfam" id="PF06990">
    <property type="entry name" value="Gal-3-0_sulfotr"/>
    <property type="match status" value="1"/>
</dbReference>
<dbReference type="GO" id="GO:0000139">
    <property type="term" value="C:Golgi membrane"/>
    <property type="evidence" value="ECO:0007669"/>
    <property type="project" value="UniProtKB-SubCell"/>
</dbReference>
<evidence type="ECO:0000256" key="7">
    <source>
        <dbReference type="ARBA" id="ARBA00023034"/>
    </source>
</evidence>